<protein>
    <submittedName>
        <fullName evidence="1">Uncharacterized protein</fullName>
    </submittedName>
</protein>
<keyword evidence="2" id="KW-1185">Reference proteome</keyword>
<evidence type="ECO:0000313" key="1">
    <source>
        <dbReference type="EMBL" id="BCS83422.1"/>
    </source>
</evidence>
<evidence type="ECO:0000313" key="2">
    <source>
        <dbReference type="Proteomes" id="UP001321479"/>
    </source>
</evidence>
<dbReference type="EMBL" id="AP024483">
    <property type="protein sequence ID" value="BCS83422.1"/>
    <property type="molecule type" value="Genomic_DNA"/>
</dbReference>
<proteinExistence type="predicted"/>
<dbReference type="Proteomes" id="UP001321479">
    <property type="component" value="Segment"/>
</dbReference>
<organism evidence="1 2">
    <name type="scientific">Cotonvirus japonicus</name>
    <dbReference type="NCBI Taxonomy" id="2811091"/>
    <lineage>
        <taxon>Viruses</taxon>
        <taxon>Varidnaviria</taxon>
        <taxon>Bamfordvirae</taxon>
        <taxon>Nucleocytoviricota</taxon>
        <taxon>Megaviricetes</taxon>
        <taxon>Imitervirales</taxon>
        <taxon>Mimiviridae</taxon>
        <taxon>Megamimivirinae</taxon>
        <taxon>Cotonvirus</taxon>
        <taxon>Cotonvirus japonicum</taxon>
    </lineage>
</organism>
<accession>A0ABM7NTC1</accession>
<dbReference type="GeneID" id="80558627"/>
<reference evidence="1 2" key="1">
    <citation type="submission" date="2021-02" db="EMBL/GenBank/DDBJ databases">
        <title>Cotonvirus japonicus, which uses Golgi apparatus of host cells for its virion factory, phylogenetically links tailed tupanvirus and icosahedral mimivirus.</title>
        <authorList>
            <person name="Takahashi H."/>
            <person name="Fukaya S."/>
            <person name="Song C."/>
            <person name="Murata K."/>
            <person name="Takemura M."/>
        </authorList>
    </citation>
    <scope>NUCLEOTIDE SEQUENCE [LARGE SCALE GENOMIC DNA]</scope>
</reference>
<sequence>MSKRKSPEESATNLKVGTIKQELDGNNWIVRETLNGTRRWNRYNDVNEIKTFDYNTLIKNIKCKLKKLGELNISSKEIGVGEIFYWTMKTSPGIYEIYQFCDSLIAIHINQDFKGQTYKLTDHTVDSDMGMFSFNDSARLIKYQNKKNPSGFGYYFPYFDGKLLSRKNSSGYIYESDFDDKIKKNNKNNKTNNNIDPIAIFVDNQYGDGSFPIYKGKNSFWIMGNHTKELIISLIN</sequence>
<dbReference type="RefSeq" id="YP_010842030.1">
    <property type="nucleotide sequence ID" value="NC_079139.1"/>
</dbReference>
<name>A0ABM7NTC1_9VIRU</name>